<feature type="region of interest" description="Disordered" evidence="1">
    <location>
        <begin position="1"/>
        <end position="61"/>
    </location>
</feature>
<feature type="region of interest" description="Disordered" evidence="1">
    <location>
        <begin position="588"/>
        <end position="648"/>
    </location>
</feature>
<dbReference type="EMBL" id="JARJCW010000006">
    <property type="protein sequence ID" value="KAJ7223313.1"/>
    <property type="molecule type" value="Genomic_DNA"/>
</dbReference>
<comment type="caution">
    <text evidence="2">The sequence shown here is derived from an EMBL/GenBank/DDBJ whole genome shotgun (WGS) entry which is preliminary data.</text>
</comment>
<evidence type="ECO:0000313" key="2">
    <source>
        <dbReference type="EMBL" id="KAJ7223313.1"/>
    </source>
</evidence>
<evidence type="ECO:0000256" key="1">
    <source>
        <dbReference type="SAM" id="MobiDB-lite"/>
    </source>
</evidence>
<feature type="compositionally biased region" description="Acidic residues" evidence="1">
    <location>
        <begin position="392"/>
        <end position="412"/>
    </location>
</feature>
<feature type="region of interest" description="Disordered" evidence="1">
    <location>
        <begin position="358"/>
        <end position="502"/>
    </location>
</feature>
<feature type="compositionally biased region" description="Basic residues" evidence="1">
    <location>
        <begin position="362"/>
        <end position="387"/>
    </location>
</feature>
<accession>A0AAD7E290</accession>
<name>A0AAD7E290_9AGAR</name>
<gene>
    <name evidence="2" type="ORF">GGX14DRAFT_557890</name>
</gene>
<dbReference type="Proteomes" id="UP001219525">
    <property type="component" value="Unassembled WGS sequence"/>
</dbReference>
<evidence type="ECO:0000313" key="3">
    <source>
        <dbReference type="Proteomes" id="UP001219525"/>
    </source>
</evidence>
<feature type="compositionally biased region" description="Low complexity" evidence="1">
    <location>
        <begin position="34"/>
        <end position="54"/>
    </location>
</feature>
<sequence>MDASIPLNSPDIPASTASIQRPTSSSASIGAPTASGSASNSASSSTAKSARSLAVRGSDAARRSKELVTAQRLVERQAFNAEVTQFFEDREAKVQELHRRFPGKSEKVIRKLLSNESTFSSKRAPNLYNAYLHEVSSRHKEDGENLTVTELHDAYAEEIEGLEDLPQAEKERLLSQLEDHRKHQTKAPRVTTKALAASARETVANLQTEMTNLYLRTGMRTFMIGVRSSPEDPMEPVYLEGGSFRDFFMASLGKPWTDVLRRAEIYSCSVASEKAKNSESMEQVRKDISQMALDGLRNLLGDTTIRSVPWANHEIDLGERQMVELVGWPVKSTGGKLVAPNSLNSEVARSIRDKWRGLTSAVKRRGGQLKKRARRSDRGQKRGPRAKRGVDAQEESGEEEGQDGDEDGEDGEVVASAGGNGVRKARGAGRKAAGSTAQRKPTTKKTKGATGRKNPGAPPVPSAAAVSPSGEAASSSAPTAGDGTALAGHAPDAQSLHSTPGADSLFPAPQVIPGESPPSMPSVIPLFPAPQVVPGEFTELPEEVLNDLTAALHSFGPDFDLPVPPFTPSLGPEVGAWEYGSEYGSLPFGGHRNPLEPVENLLPSWQGPPSAGKRKATEGLDDRLSAKHPRWDSGPSAGSGPVSGVWFP</sequence>
<feature type="compositionally biased region" description="Basic and acidic residues" evidence="1">
    <location>
        <begin position="615"/>
        <end position="631"/>
    </location>
</feature>
<proteinExistence type="predicted"/>
<feature type="compositionally biased region" description="Low complexity" evidence="1">
    <location>
        <begin position="462"/>
        <end position="478"/>
    </location>
</feature>
<feature type="compositionally biased region" description="Low complexity" evidence="1">
    <location>
        <begin position="633"/>
        <end position="648"/>
    </location>
</feature>
<reference evidence="2" key="1">
    <citation type="submission" date="2023-03" db="EMBL/GenBank/DDBJ databases">
        <title>Massive genome expansion in bonnet fungi (Mycena s.s.) driven by repeated elements and novel gene families across ecological guilds.</title>
        <authorList>
            <consortium name="Lawrence Berkeley National Laboratory"/>
            <person name="Harder C.B."/>
            <person name="Miyauchi S."/>
            <person name="Viragh M."/>
            <person name="Kuo A."/>
            <person name="Thoen E."/>
            <person name="Andreopoulos B."/>
            <person name="Lu D."/>
            <person name="Skrede I."/>
            <person name="Drula E."/>
            <person name="Henrissat B."/>
            <person name="Morin E."/>
            <person name="Kohler A."/>
            <person name="Barry K."/>
            <person name="LaButti K."/>
            <person name="Morin E."/>
            <person name="Salamov A."/>
            <person name="Lipzen A."/>
            <person name="Mereny Z."/>
            <person name="Hegedus B."/>
            <person name="Baldrian P."/>
            <person name="Stursova M."/>
            <person name="Weitz H."/>
            <person name="Taylor A."/>
            <person name="Grigoriev I.V."/>
            <person name="Nagy L.G."/>
            <person name="Martin F."/>
            <person name="Kauserud H."/>
        </authorList>
    </citation>
    <scope>NUCLEOTIDE SEQUENCE</scope>
    <source>
        <strain evidence="2">9144</strain>
    </source>
</reference>
<dbReference type="AlphaFoldDB" id="A0AAD7E290"/>
<feature type="compositionally biased region" description="Polar residues" evidence="1">
    <location>
        <begin position="15"/>
        <end position="28"/>
    </location>
</feature>
<keyword evidence="3" id="KW-1185">Reference proteome</keyword>
<organism evidence="2 3">
    <name type="scientific">Mycena pura</name>
    <dbReference type="NCBI Taxonomy" id="153505"/>
    <lineage>
        <taxon>Eukaryota</taxon>
        <taxon>Fungi</taxon>
        <taxon>Dikarya</taxon>
        <taxon>Basidiomycota</taxon>
        <taxon>Agaricomycotina</taxon>
        <taxon>Agaricomycetes</taxon>
        <taxon>Agaricomycetidae</taxon>
        <taxon>Agaricales</taxon>
        <taxon>Marasmiineae</taxon>
        <taxon>Mycenaceae</taxon>
        <taxon>Mycena</taxon>
    </lineage>
</organism>
<protein>
    <submittedName>
        <fullName evidence="2">Uncharacterized protein</fullName>
    </submittedName>
</protein>